<protein>
    <submittedName>
        <fullName evidence="1">Uncharacterized protein</fullName>
    </submittedName>
</protein>
<sequence>MESTLYLTEFQDVRTVMKPLSAPQTTSDYQTLTQSLQDNDRLNEQFLPIQLGPSFAERIQLEKAIFSYPNRLPGLETASIAKDIVNGTDDDMTLADDFPTVSYVLPTFSVHEQVEQLYL</sequence>
<evidence type="ECO:0000313" key="1">
    <source>
        <dbReference type="EMBL" id="GAT96426.1"/>
    </source>
</evidence>
<dbReference type="VEuPathDB" id="AmoebaDB:EHI8A_130200"/>
<dbReference type="OMA" id="TYSIHEQ"/>
<dbReference type="Proteomes" id="UP000078387">
    <property type="component" value="Unassembled WGS sequence"/>
</dbReference>
<name>A0A5K1VE09_ENTHI</name>
<dbReference type="VEuPathDB" id="AmoebaDB:EHI_028990"/>
<dbReference type="EMBL" id="BDEQ01000001">
    <property type="protein sequence ID" value="GAT96426.1"/>
    <property type="molecule type" value="Genomic_DNA"/>
</dbReference>
<comment type="caution">
    <text evidence="1">The sequence shown here is derived from an EMBL/GenBank/DDBJ whole genome shotgun (WGS) entry which is preliminary data.</text>
</comment>
<dbReference type="VEuPathDB" id="AmoebaDB:EHI5A_144740"/>
<reference evidence="1 2" key="1">
    <citation type="submission" date="2016-05" db="EMBL/GenBank/DDBJ databases">
        <title>First whole genome sequencing of Entamoeba histolytica HM1:IMSS-clone-6.</title>
        <authorList>
            <person name="Mukherjee Avik.K."/>
            <person name="Izumyama S."/>
            <person name="Nakada-Tsukui K."/>
            <person name="Nozaki T."/>
        </authorList>
    </citation>
    <scope>NUCLEOTIDE SEQUENCE [LARGE SCALE GENOMIC DNA]</scope>
    <source>
        <strain evidence="1 2">HM1:IMSS clone 6</strain>
    </source>
</reference>
<dbReference type="AlphaFoldDB" id="A0A5K1VE09"/>
<organism evidence="1 2">
    <name type="scientific">Entamoeba histolytica</name>
    <dbReference type="NCBI Taxonomy" id="5759"/>
    <lineage>
        <taxon>Eukaryota</taxon>
        <taxon>Amoebozoa</taxon>
        <taxon>Evosea</taxon>
        <taxon>Archamoebae</taxon>
        <taxon>Mastigamoebida</taxon>
        <taxon>Entamoebidae</taxon>
        <taxon>Entamoeba</taxon>
    </lineage>
</organism>
<evidence type="ECO:0000313" key="2">
    <source>
        <dbReference type="Proteomes" id="UP000078387"/>
    </source>
</evidence>
<dbReference type="VEuPathDB" id="AmoebaDB:EHI7A_120960"/>
<gene>
    <name evidence="1" type="ORF">CL6EHI_028990</name>
</gene>
<accession>A0A5K1VE09</accession>
<dbReference type="VEuPathDB" id="AmoebaDB:KM1_202720"/>
<proteinExistence type="predicted"/>